<evidence type="ECO:0000313" key="2">
    <source>
        <dbReference type="Proteomes" id="UP000316628"/>
    </source>
</evidence>
<proteinExistence type="predicted"/>
<gene>
    <name evidence="1" type="ORF">FHX81_1216</name>
</gene>
<dbReference type="RefSeq" id="WP_141975849.1">
    <property type="nucleotide sequence ID" value="NZ_VFPP01000001.1"/>
</dbReference>
<reference evidence="1 2" key="1">
    <citation type="submission" date="2019-06" db="EMBL/GenBank/DDBJ databases">
        <title>Sequencing the genomes of 1000 actinobacteria strains.</title>
        <authorList>
            <person name="Klenk H.-P."/>
        </authorList>
    </citation>
    <scope>NUCLEOTIDE SEQUENCE [LARGE SCALE GENOMIC DNA]</scope>
    <source>
        <strain evidence="1 2">DSM 45456</strain>
    </source>
</reference>
<dbReference type="SUPFAM" id="SSF116726">
    <property type="entry name" value="TrkA C-terminal domain-like"/>
    <property type="match status" value="1"/>
</dbReference>
<protein>
    <recommendedName>
        <fullName evidence="3">RCK C-terminal domain-containing protein</fullName>
    </recommendedName>
</protein>
<sequence>MRRIRKSRVRAVASLCCSLVQAIQPRFGRVRKMPTEVIRAGDVLVVIGTVEGIEGVRRIVELMEG</sequence>
<dbReference type="Gene3D" id="3.30.70.1450">
    <property type="entry name" value="Regulator of K+ conductance, C-terminal domain"/>
    <property type="match status" value="1"/>
</dbReference>
<dbReference type="GO" id="GO:0006813">
    <property type="term" value="P:potassium ion transport"/>
    <property type="evidence" value="ECO:0007669"/>
    <property type="project" value="InterPro"/>
</dbReference>
<dbReference type="EMBL" id="VFPP01000001">
    <property type="protein sequence ID" value="TQM78927.1"/>
    <property type="molecule type" value="Genomic_DNA"/>
</dbReference>
<evidence type="ECO:0008006" key="3">
    <source>
        <dbReference type="Google" id="ProtNLM"/>
    </source>
</evidence>
<organism evidence="1 2">
    <name type="scientific">Saccharothrix saharensis</name>
    <dbReference type="NCBI Taxonomy" id="571190"/>
    <lineage>
        <taxon>Bacteria</taxon>
        <taxon>Bacillati</taxon>
        <taxon>Actinomycetota</taxon>
        <taxon>Actinomycetes</taxon>
        <taxon>Pseudonocardiales</taxon>
        <taxon>Pseudonocardiaceae</taxon>
        <taxon>Saccharothrix</taxon>
    </lineage>
</organism>
<accession>A0A543J7Y4</accession>
<dbReference type="AlphaFoldDB" id="A0A543J7Y4"/>
<name>A0A543J7Y4_9PSEU</name>
<keyword evidence="2" id="KW-1185">Reference proteome</keyword>
<comment type="caution">
    <text evidence="1">The sequence shown here is derived from an EMBL/GenBank/DDBJ whole genome shotgun (WGS) entry which is preliminary data.</text>
</comment>
<dbReference type="InterPro" id="IPR036721">
    <property type="entry name" value="RCK_C_sf"/>
</dbReference>
<evidence type="ECO:0000313" key="1">
    <source>
        <dbReference type="EMBL" id="TQM78927.1"/>
    </source>
</evidence>
<dbReference type="Proteomes" id="UP000316628">
    <property type="component" value="Unassembled WGS sequence"/>
</dbReference>